<dbReference type="InterPro" id="IPR052722">
    <property type="entry name" value="PgpH_phosphodiesterase"/>
</dbReference>
<feature type="transmembrane region" description="Helical" evidence="2">
    <location>
        <begin position="6"/>
        <end position="24"/>
    </location>
</feature>
<dbReference type="InterPro" id="IPR003607">
    <property type="entry name" value="HD/PDEase_dom"/>
</dbReference>
<comment type="caution">
    <text evidence="4">The sequence shown here is derived from an EMBL/GenBank/DDBJ whole genome shotgun (WGS) entry which is preliminary data.</text>
</comment>
<evidence type="ECO:0000313" key="5">
    <source>
        <dbReference type="Proteomes" id="UP000524246"/>
    </source>
</evidence>
<feature type="transmembrane region" description="Helical" evidence="2">
    <location>
        <begin position="110"/>
        <end position="131"/>
    </location>
</feature>
<feature type="domain" description="HD" evidence="3">
    <location>
        <begin position="265"/>
        <end position="411"/>
    </location>
</feature>
<keyword evidence="2" id="KW-0472">Membrane</keyword>
<proteinExistence type="predicted"/>
<keyword evidence="2" id="KW-1133">Transmembrane helix</keyword>
<dbReference type="InterPro" id="IPR011621">
    <property type="entry name" value="Metal-dep_PHydrolase_7TM_intra"/>
</dbReference>
<keyword evidence="2" id="KW-0812">Transmembrane</keyword>
<dbReference type="NCBIfam" id="TIGR00277">
    <property type="entry name" value="HDIG"/>
    <property type="match status" value="1"/>
</dbReference>
<feature type="transmembrane region" description="Helical" evidence="2">
    <location>
        <begin position="211"/>
        <end position="235"/>
    </location>
</feature>
<dbReference type="InterPro" id="IPR006675">
    <property type="entry name" value="HDIG_dom"/>
</dbReference>
<evidence type="ECO:0000256" key="2">
    <source>
        <dbReference type="SAM" id="Phobius"/>
    </source>
</evidence>
<dbReference type="AlphaFoldDB" id="A0A7X9FV94"/>
<evidence type="ECO:0000256" key="1">
    <source>
        <dbReference type="SAM" id="MobiDB-lite"/>
    </source>
</evidence>
<dbReference type="PANTHER" id="PTHR36442:SF1">
    <property type="entry name" value="CYCLIC-DI-AMP PHOSPHODIESTERASE PGPH"/>
    <property type="match status" value="1"/>
</dbReference>
<protein>
    <submittedName>
        <fullName evidence="4">HDIG domain-containing protein</fullName>
    </submittedName>
</protein>
<dbReference type="Gene3D" id="1.10.3210.10">
    <property type="entry name" value="Hypothetical protein af1432"/>
    <property type="match status" value="1"/>
</dbReference>
<dbReference type="CDD" id="cd00077">
    <property type="entry name" value="HDc"/>
    <property type="match status" value="1"/>
</dbReference>
<evidence type="ECO:0000313" key="4">
    <source>
        <dbReference type="EMBL" id="NMC64419.1"/>
    </source>
</evidence>
<dbReference type="SMART" id="SM00471">
    <property type="entry name" value="HDc"/>
    <property type="match status" value="1"/>
</dbReference>
<sequence>MNSRRVLYGLLYALISSAFAETVLHNLSRENSAFVATGRVSLCFLALFAIYYCSSLFLSNFKEDLRNLVSFTLITVGTCCLIGLGCFLANSIVLYQGHKIALGAIRVESLYLAIPFASGALILQTILGIHYTLAFSWALTVLMGLFAPADIILAPYAFVTSIVASISLQRFRSRSAYLRAAFNITLVAIAFAFASLFLNENLTLGDAVFRIGGAALGVALCIFIAAGITPLFEYLGGYVTDMRLIEMATLDHPLLKELSIQAPGTWNHSMVMGMMAEQAADAVGANPTIARVGAYFHDIGKIKKPIYFVENQSHGENRHDKLSPSMSALIIRSHVKDGLELGKQHRLPQVILDVIPQHHGTSLIEYFHDKAVKDSEAEGVLPDKNLYSYPGPRPQTKEAGILMLADGIEAAARTLSEPNPDRIQGLVQKMINKVFRSGELDECELTLKELHLIAKCFTRVLTGIYHQRIAYAEPAEKINIVNTKEEVPVNEETNSEKGSSAVEEDDEKEDLRRLGQDHE</sequence>
<dbReference type="PANTHER" id="PTHR36442">
    <property type="entry name" value="CYCLIC-DI-AMP PHOSPHODIESTERASE PGPH"/>
    <property type="match status" value="1"/>
</dbReference>
<dbReference type="Pfam" id="PF01966">
    <property type="entry name" value="HD"/>
    <property type="match status" value="1"/>
</dbReference>
<feature type="transmembrane region" description="Helical" evidence="2">
    <location>
        <begin position="36"/>
        <end position="57"/>
    </location>
</feature>
<dbReference type="EMBL" id="JAAZON010000667">
    <property type="protein sequence ID" value="NMC64419.1"/>
    <property type="molecule type" value="Genomic_DNA"/>
</dbReference>
<gene>
    <name evidence="4" type="ORF">GYA55_14740</name>
</gene>
<feature type="region of interest" description="Disordered" evidence="1">
    <location>
        <begin position="483"/>
        <end position="519"/>
    </location>
</feature>
<dbReference type="PROSITE" id="PS51831">
    <property type="entry name" value="HD"/>
    <property type="match status" value="1"/>
</dbReference>
<reference evidence="4 5" key="1">
    <citation type="journal article" date="2020" name="Biotechnol. Biofuels">
        <title>New insights from the biogas microbiome by comprehensive genome-resolved metagenomics of nearly 1600 species originating from multiple anaerobic digesters.</title>
        <authorList>
            <person name="Campanaro S."/>
            <person name="Treu L."/>
            <person name="Rodriguez-R L.M."/>
            <person name="Kovalovszki A."/>
            <person name="Ziels R.M."/>
            <person name="Maus I."/>
            <person name="Zhu X."/>
            <person name="Kougias P.G."/>
            <person name="Basile A."/>
            <person name="Luo G."/>
            <person name="Schluter A."/>
            <person name="Konstantinidis K.T."/>
            <person name="Angelidaki I."/>
        </authorList>
    </citation>
    <scope>NUCLEOTIDE SEQUENCE [LARGE SCALE GENOMIC DNA]</scope>
    <source>
        <strain evidence="4">AS27yjCOA_65</strain>
    </source>
</reference>
<dbReference type="Pfam" id="PF07698">
    <property type="entry name" value="7TM-7TMR_HD"/>
    <property type="match status" value="1"/>
</dbReference>
<dbReference type="SUPFAM" id="SSF109604">
    <property type="entry name" value="HD-domain/PDEase-like"/>
    <property type="match status" value="1"/>
</dbReference>
<evidence type="ECO:0000259" key="3">
    <source>
        <dbReference type="PROSITE" id="PS51831"/>
    </source>
</evidence>
<name>A0A7X9FV94_9DELT</name>
<organism evidence="4 5">
    <name type="scientific">SAR324 cluster bacterium</name>
    <dbReference type="NCBI Taxonomy" id="2024889"/>
    <lineage>
        <taxon>Bacteria</taxon>
        <taxon>Deltaproteobacteria</taxon>
        <taxon>SAR324 cluster</taxon>
    </lineage>
</organism>
<feature type="transmembrane region" description="Helical" evidence="2">
    <location>
        <begin position="137"/>
        <end position="164"/>
    </location>
</feature>
<accession>A0A7X9FV94</accession>
<feature type="compositionally biased region" description="Basic and acidic residues" evidence="1">
    <location>
        <begin position="509"/>
        <end position="519"/>
    </location>
</feature>
<dbReference type="InterPro" id="IPR006674">
    <property type="entry name" value="HD_domain"/>
</dbReference>
<feature type="transmembrane region" description="Helical" evidence="2">
    <location>
        <begin position="176"/>
        <end position="199"/>
    </location>
</feature>
<dbReference type="Proteomes" id="UP000524246">
    <property type="component" value="Unassembled WGS sequence"/>
</dbReference>
<feature type="transmembrane region" description="Helical" evidence="2">
    <location>
        <begin position="69"/>
        <end position="89"/>
    </location>
</feature>